<dbReference type="HOGENOM" id="CLU_3168647_0_0_6"/>
<keyword evidence="2" id="KW-1185">Reference proteome</keyword>
<gene>
    <name evidence="1" type="ORF">YC6258_01161</name>
</gene>
<evidence type="ECO:0000313" key="1">
    <source>
        <dbReference type="EMBL" id="AJQ93209.1"/>
    </source>
</evidence>
<sequence length="47" mass="5355">MNKKAIIEYRKDTGTMAGRSHLARGLSIQPERKTELLLDKCFPVSNH</sequence>
<dbReference type="EMBL" id="CP007142">
    <property type="protein sequence ID" value="AJQ93209.1"/>
    <property type="molecule type" value="Genomic_DNA"/>
</dbReference>
<name>A0A0C5VSF7_9GAMM</name>
<organism evidence="1 2">
    <name type="scientific">Gynuella sunshinyii YC6258</name>
    <dbReference type="NCBI Taxonomy" id="1445510"/>
    <lineage>
        <taxon>Bacteria</taxon>
        <taxon>Pseudomonadati</taxon>
        <taxon>Pseudomonadota</taxon>
        <taxon>Gammaproteobacteria</taxon>
        <taxon>Oceanospirillales</taxon>
        <taxon>Saccharospirillaceae</taxon>
        <taxon>Gynuella</taxon>
    </lineage>
</organism>
<protein>
    <submittedName>
        <fullName evidence="1">Uncharacterized protein</fullName>
    </submittedName>
</protein>
<reference evidence="1 2" key="1">
    <citation type="submission" date="2014-01" db="EMBL/GenBank/DDBJ databases">
        <title>Full genme sequencing of cellulolytic bacterium Gynuella sunshinyii YC6258T gen. nov., sp. nov.</title>
        <authorList>
            <person name="Khan H."/>
            <person name="Chung E.J."/>
            <person name="Chung Y.R."/>
        </authorList>
    </citation>
    <scope>NUCLEOTIDE SEQUENCE [LARGE SCALE GENOMIC DNA]</scope>
    <source>
        <strain evidence="1 2">YC6258</strain>
    </source>
</reference>
<proteinExistence type="predicted"/>
<dbReference type="AlphaFoldDB" id="A0A0C5VSF7"/>
<dbReference type="KEGG" id="gsn:YC6258_01161"/>
<dbReference type="Proteomes" id="UP000032266">
    <property type="component" value="Chromosome"/>
</dbReference>
<evidence type="ECO:0000313" key="2">
    <source>
        <dbReference type="Proteomes" id="UP000032266"/>
    </source>
</evidence>
<accession>A0A0C5VSF7</accession>